<comment type="similarity">
    <text evidence="5">Belongs to the Fanconi anemia protein FANCD2 family.</text>
</comment>
<keyword evidence="4" id="KW-0539">Nucleus</keyword>
<dbReference type="GO" id="GO:0036297">
    <property type="term" value="P:interstrand cross-link repair"/>
    <property type="evidence" value="ECO:0007669"/>
    <property type="project" value="TreeGrafter"/>
</dbReference>
<accession>A0A7M5U2H9</accession>
<keyword evidence="3" id="KW-0832">Ubl conjugation</keyword>
<comment type="subcellular location">
    <subcellularLocation>
        <location evidence="1">Nucleus</location>
    </subcellularLocation>
</comment>
<evidence type="ECO:0000256" key="4">
    <source>
        <dbReference type="ARBA" id="ARBA00023242"/>
    </source>
</evidence>
<dbReference type="RefSeq" id="XP_066912980.1">
    <property type="nucleotide sequence ID" value="XM_067056879.1"/>
</dbReference>
<dbReference type="Pfam" id="PF14631">
    <property type="entry name" value="FancD2"/>
    <property type="match status" value="1"/>
</dbReference>
<evidence type="ECO:0000256" key="1">
    <source>
        <dbReference type="ARBA" id="ARBA00004123"/>
    </source>
</evidence>
<proteinExistence type="inferred from homology"/>
<evidence type="ECO:0000256" key="6">
    <source>
        <dbReference type="SAM" id="MobiDB-lite"/>
    </source>
</evidence>
<feature type="region of interest" description="Disordered" evidence="6">
    <location>
        <begin position="1399"/>
        <end position="1440"/>
    </location>
</feature>
<evidence type="ECO:0000256" key="2">
    <source>
        <dbReference type="ARBA" id="ARBA00022499"/>
    </source>
</evidence>
<evidence type="ECO:0008006" key="9">
    <source>
        <dbReference type="Google" id="ProtNLM"/>
    </source>
</evidence>
<sequence length="1440" mass="163406">MVRSKKRSLTTQNSRGNQENKDQESKKKRKSTIGGLEEQFEICKIISQHGFIFAPDENEPNQLGIDQAIFIKKITNIFHKYTKQEIKSFTESLENFWQNSHRFCFSLLPTKTNEECQFSSRGKEQESLTRLLLSVNEIQTPIANLLLEKIPELDFNQDLVNTATKLGDIDLTQMIIGQLKFLDNIVDRKELTSKIMEIISVSNVDAQKDLISCLPELVDDECDEILLNKLQEMLKTSQLVTSVLDALSNMNVKNDSLSEIRTSVIDVLESADISDLPIVIKFLQNTSNEENIVDTLLEAREKLNITNFAIPNQSSTPFQRNNANSRKHLDDELLIFDSIRSGIRFQKMIADAWVKVLDSIMKSKNHKVLDLYVLVVLYSFKHKRKQLNTMFRNKIKTGVFNEEIVSKALHSHSQVFSQYLKELLMVSELLLRATDATVSAYGCNLYKQMFMSFEAFPQQEVVAALVTHIGSGYGLEIDAAFSVAMVLAEEVTSKMAPFTIFFKGLLDYLVNLNISQIRTLFNIISKLVVQGTNGNNNNMPGQFINDDLYMVIRKQLSSKDFKFKRIGVIGGMALLKNITRKNSNSVFLGDNGNDLPDDVVDQVIDLLKVMMESVVSNVQATALFYDELALMLLQMEHTNDKLLEWITDKVVSDFQQDFLTDADDFKSRIGDGQCGLQYDLDAPEEGGICVNIFPVLTKETDPNLPSSSTITGRQSKLLILPAIFRLVATCEVKQNEGSLEGIDALLGCPLVLAEDRIFNKWQTFSDHELTTHALALFHAINWMREVINAFTGENVDAEIRGKIISRIKTLILLSNRLETLMAASHNFQLPITDFSVDEAMLKTVKTSSSGGETKKKTSKSKQKDTTSNNTTSANATIGAATTTNNDGEQPSSDKEDDDGSKNNEDINATIESSYASILRYPASFRPLSLTVFYALSYEGVSKAIMDTEQHTKTREDLNLSANDINFMLVDLQRKLEYSLGNSKRSFLKQSASKVIGFSNLPSDMKVIKFMKKIIPSLICHFKFVKNFFTDEDASMTNESLEETDHYINLYNNLVQCLTLLFNWSKFTSQHTKELESIVDIFVKTLDDVTITKKKMNFHEKLVLIIKSFQPELSELQHISMAVKICKFISSMSQYLEKEDGNENGGNVDDESSNETCKKMKRDLLLKLLRHRWKDAKGSVFNDHYSYLIRNYLKTCSDSLGFIEKFCACPIQQTLSNEAVEEYPTLTKVTAICFYRSFYEELNGFVKTRLVSTTRTIVNNEEITNQYLSRTHSALKIFQTMNSLLKEFEGRLFMMVALKYSKYFLEVFLKNVMPILDRTLRSHKQIVHGILKTAQQSTRSLQHLCNHSKVSKDIAMTTHVPALKKCLEAFVFRVKAVLAYNNCDGVFWLGNLKNRDLQGNEIQSQVDPTSQDSEDENETHDAEEGESLNDDEENDECSESF</sequence>
<feature type="region of interest" description="Disordered" evidence="6">
    <location>
        <begin position="845"/>
        <end position="905"/>
    </location>
</feature>
<dbReference type="GO" id="GO:0031573">
    <property type="term" value="P:mitotic intra-S DNA damage checkpoint signaling"/>
    <property type="evidence" value="ECO:0007669"/>
    <property type="project" value="TreeGrafter"/>
</dbReference>
<dbReference type="GO" id="GO:0007129">
    <property type="term" value="P:homologous chromosome pairing at meiosis"/>
    <property type="evidence" value="ECO:0007669"/>
    <property type="project" value="TreeGrafter"/>
</dbReference>
<feature type="region of interest" description="Disordered" evidence="6">
    <location>
        <begin position="1"/>
        <end position="33"/>
    </location>
</feature>
<dbReference type="EnsemblMetazoa" id="CLYHEMT005360.1">
    <property type="protein sequence ID" value="CLYHEMP005360.1"/>
    <property type="gene ID" value="CLYHEMG005360"/>
</dbReference>
<evidence type="ECO:0000256" key="5">
    <source>
        <dbReference type="ARBA" id="ARBA00093456"/>
    </source>
</evidence>
<dbReference type="InterPro" id="IPR029448">
    <property type="entry name" value="FANCD2"/>
</dbReference>
<evidence type="ECO:0000313" key="7">
    <source>
        <dbReference type="EnsemblMetazoa" id="CLYHEMP005360.1"/>
    </source>
</evidence>
<dbReference type="GO" id="GO:0005634">
    <property type="term" value="C:nucleus"/>
    <property type="evidence" value="ECO:0007669"/>
    <property type="project" value="UniProtKB-SubCell"/>
</dbReference>
<name>A0A7M5U2H9_9CNID</name>
<dbReference type="Proteomes" id="UP000594262">
    <property type="component" value="Unplaced"/>
</dbReference>
<dbReference type="GO" id="GO:1990918">
    <property type="term" value="P:double-strand break repair involved in meiotic recombination"/>
    <property type="evidence" value="ECO:0007669"/>
    <property type="project" value="TreeGrafter"/>
</dbReference>
<dbReference type="GeneID" id="136800255"/>
<evidence type="ECO:0000313" key="8">
    <source>
        <dbReference type="Proteomes" id="UP000594262"/>
    </source>
</evidence>
<organism evidence="7 8">
    <name type="scientific">Clytia hemisphaerica</name>
    <dbReference type="NCBI Taxonomy" id="252671"/>
    <lineage>
        <taxon>Eukaryota</taxon>
        <taxon>Metazoa</taxon>
        <taxon>Cnidaria</taxon>
        <taxon>Hydrozoa</taxon>
        <taxon>Hydroidolina</taxon>
        <taxon>Leptothecata</taxon>
        <taxon>Obeliida</taxon>
        <taxon>Clytiidae</taxon>
        <taxon>Clytia</taxon>
    </lineage>
</organism>
<feature type="compositionally biased region" description="Low complexity" evidence="6">
    <location>
        <begin position="865"/>
        <end position="885"/>
    </location>
</feature>
<keyword evidence="8" id="KW-1185">Reference proteome</keyword>
<evidence type="ECO:0000256" key="3">
    <source>
        <dbReference type="ARBA" id="ARBA00022843"/>
    </source>
</evidence>
<dbReference type="GO" id="GO:0000793">
    <property type="term" value="C:condensed chromosome"/>
    <property type="evidence" value="ECO:0007669"/>
    <property type="project" value="TreeGrafter"/>
</dbReference>
<dbReference type="GO" id="GO:0070182">
    <property type="term" value="F:DNA polymerase binding"/>
    <property type="evidence" value="ECO:0007669"/>
    <property type="project" value="TreeGrafter"/>
</dbReference>
<protein>
    <recommendedName>
        <fullName evidence="9">Fanconi anemia group D2 protein</fullName>
    </recommendedName>
</protein>
<dbReference type="OrthoDB" id="27031at2759"/>
<feature type="compositionally biased region" description="Polar residues" evidence="6">
    <location>
        <begin position="1399"/>
        <end position="1410"/>
    </location>
</feature>
<dbReference type="PANTHER" id="PTHR32086:SF0">
    <property type="entry name" value="FANCONI ANEMIA GROUP D2 PROTEIN"/>
    <property type="match status" value="1"/>
</dbReference>
<reference evidence="7" key="1">
    <citation type="submission" date="2021-01" db="UniProtKB">
        <authorList>
            <consortium name="EnsemblMetazoa"/>
        </authorList>
    </citation>
    <scope>IDENTIFICATION</scope>
</reference>
<dbReference type="PANTHER" id="PTHR32086">
    <property type="entry name" value="FANCONI ANEMIA GROUP D2 PROTEIN"/>
    <property type="match status" value="1"/>
</dbReference>
<keyword evidence="2" id="KW-1017">Isopeptide bond</keyword>
<feature type="compositionally biased region" description="Acidic residues" evidence="6">
    <location>
        <begin position="1411"/>
        <end position="1440"/>
    </location>
</feature>